<sequence>MQSCKDYQRKLPPWAPYAESSPERPLNEYRGGMYAQLNPTLMATINIRRFATGTTPHLPLITSEKTNRIIQTARLYKNGEGTYRHANGSNTEDYLVHFPRLICTITPGKVHRESKVSGLYFSRCKMIHSYFCREEEKRESRIEVWMTNAHNRPTCALRGRRSPKMAGVGGAVMIRRCFNDEVVVMETAGTGQGRSAGRAGAASRRR</sequence>
<dbReference type="EMBL" id="KQ971343">
    <property type="protein sequence ID" value="EFA04072.1"/>
    <property type="molecule type" value="Genomic_DNA"/>
</dbReference>
<evidence type="ECO:0000313" key="2">
    <source>
        <dbReference type="Proteomes" id="UP000007266"/>
    </source>
</evidence>
<dbReference type="AlphaFoldDB" id="D6WL70"/>
<keyword evidence="2" id="KW-1185">Reference proteome</keyword>
<gene>
    <name evidence="1" type="primary">GLEAN_14306</name>
    <name evidence="1" type="ORF">TcasGA2_TC014306</name>
</gene>
<accession>D6WL70</accession>
<evidence type="ECO:0000313" key="1">
    <source>
        <dbReference type="EMBL" id="EFA04072.1"/>
    </source>
</evidence>
<reference evidence="1 2" key="2">
    <citation type="journal article" date="2010" name="Nucleic Acids Res.">
        <title>BeetleBase in 2010: revisions to provide comprehensive genomic information for Tribolium castaneum.</title>
        <authorList>
            <person name="Kim H.S."/>
            <person name="Murphy T."/>
            <person name="Xia J."/>
            <person name="Caragea D."/>
            <person name="Park Y."/>
            <person name="Beeman R.W."/>
            <person name="Lorenzen M.D."/>
            <person name="Butcher S."/>
            <person name="Manak J.R."/>
            <person name="Brown S.J."/>
        </authorList>
    </citation>
    <scope>GENOME REANNOTATION</scope>
    <source>
        <strain evidence="1 2">Georgia GA2</strain>
    </source>
</reference>
<protein>
    <submittedName>
        <fullName evidence="1">Uncharacterized protein</fullName>
    </submittedName>
</protein>
<dbReference type="HOGENOM" id="CLU_1333485_0_0_1"/>
<proteinExistence type="predicted"/>
<dbReference type="Proteomes" id="UP000007266">
    <property type="component" value="Linkage group 5"/>
</dbReference>
<organism evidence="1 2">
    <name type="scientific">Tribolium castaneum</name>
    <name type="common">Red flour beetle</name>
    <dbReference type="NCBI Taxonomy" id="7070"/>
    <lineage>
        <taxon>Eukaryota</taxon>
        <taxon>Metazoa</taxon>
        <taxon>Ecdysozoa</taxon>
        <taxon>Arthropoda</taxon>
        <taxon>Hexapoda</taxon>
        <taxon>Insecta</taxon>
        <taxon>Pterygota</taxon>
        <taxon>Neoptera</taxon>
        <taxon>Endopterygota</taxon>
        <taxon>Coleoptera</taxon>
        <taxon>Polyphaga</taxon>
        <taxon>Cucujiformia</taxon>
        <taxon>Tenebrionidae</taxon>
        <taxon>Tenebrionidae incertae sedis</taxon>
        <taxon>Tribolium</taxon>
    </lineage>
</organism>
<reference evidence="1 2" key="1">
    <citation type="journal article" date="2008" name="Nature">
        <title>The genome of the model beetle and pest Tribolium castaneum.</title>
        <authorList>
            <consortium name="Tribolium Genome Sequencing Consortium"/>
            <person name="Richards S."/>
            <person name="Gibbs R.A."/>
            <person name="Weinstock G.M."/>
            <person name="Brown S.J."/>
            <person name="Denell R."/>
            <person name="Beeman R.W."/>
            <person name="Gibbs R."/>
            <person name="Beeman R.W."/>
            <person name="Brown S.J."/>
            <person name="Bucher G."/>
            <person name="Friedrich M."/>
            <person name="Grimmelikhuijzen C.J."/>
            <person name="Klingler M."/>
            <person name="Lorenzen M."/>
            <person name="Richards S."/>
            <person name="Roth S."/>
            <person name="Schroder R."/>
            <person name="Tautz D."/>
            <person name="Zdobnov E.M."/>
            <person name="Muzny D."/>
            <person name="Gibbs R.A."/>
            <person name="Weinstock G.M."/>
            <person name="Attaway T."/>
            <person name="Bell S."/>
            <person name="Buhay C.J."/>
            <person name="Chandrabose M.N."/>
            <person name="Chavez D."/>
            <person name="Clerk-Blankenburg K.P."/>
            <person name="Cree A."/>
            <person name="Dao M."/>
            <person name="Davis C."/>
            <person name="Chacko J."/>
            <person name="Dinh H."/>
            <person name="Dugan-Rocha S."/>
            <person name="Fowler G."/>
            <person name="Garner T.T."/>
            <person name="Garnes J."/>
            <person name="Gnirke A."/>
            <person name="Hawes A."/>
            <person name="Hernandez J."/>
            <person name="Hines S."/>
            <person name="Holder M."/>
            <person name="Hume J."/>
            <person name="Jhangiani S.N."/>
            <person name="Joshi V."/>
            <person name="Khan Z.M."/>
            <person name="Jackson L."/>
            <person name="Kovar C."/>
            <person name="Kowis A."/>
            <person name="Lee S."/>
            <person name="Lewis L.R."/>
            <person name="Margolis J."/>
            <person name="Morgan M."/>
            <person name="Nazareth L.V."/>
            <person name="Nguyen N."/>
            <person name="Okwuonu G."/>
            <person name="Parker D."/>
            <person name="Richards S."/>
            <person name="Ruiz S.J."/>
            <person name="Santibanez J."/>
            <person name="Savard J."/>
            <person name="Scherer S.E."/>
            <person name="Schneider B."/>
            <person name="Sodergren E."/>
            <person name="Tautz D."/>
            <person name="Vattahil S."/>
            <person name="Villasana D."/>
            <person name="White C.S."/>
            <person name="Wright R."/>
            <person name="Park Y."/>
            <person name="Beeman R.W."/>
            <person name="Lord J."/>
            <person name="Oppert B."/>
            <person name="Lorenzen M."/>
            <person name="Brown S."/>
            <person name="Wang L."/>
            <person name="Savard J."/>
            <person name="Tautz D."/>
            <person name="Richards S."/>
            <person name="Weinstock G."/>
            <person name="Gibbs R.A."/>
            <person name="Liu Y."/>
            <person name="Worley K."/>
            <person name="Weinstock G."/>
            <person name="Elsik C.G."/>
            <person name="Reese J.T."/>
            <person name="Elhaik E."/>
            <person name="Landan G."/>
            <person name="Graur D."/>
            <person name="Arensburger P."/>
            <person name="Atkinson P."/>
            <person name="Beeman R.W."/>
            <person name="Beidler J."/>
            <person name="Brown S.J."/>
            <person name="Demuth J.P."/>
            <person name="Drury D.W."/>
            <person name="Du Y.Z."/>
            <person name="Fujiwara H."/>
            <person name="Lorenzen M."/>
            <person name="Maselli V."/>
            <person name="Osanai M."/>
            <person name="Park Y."/>
            <person name="Robertson H.M."/>
            <person name="Tu Z."/>
            <person name="Wang J.J."/>
            <person name="Wang S."/>
            <person name="Richards S."/>
            <person name="Song H."/>
            <person name="Zhang L."/>
            <person name="Sodergren E."/>
            <person name="Werner D."/>
            <person name="Stanke M."/>
            <person name="Morgenstern B."/>
            <person name="Solovyev V."/>
            <person name="Kosarev P."/>
            <person name="Brown G."/>
            <person name="Chen H.C."/>
            <person name="Ermolaeva O."/>
            <person name="Hlavina W."/>
            <person name="Kapustin Y."/>
            <person name="Kiryutin B."/>
            <person name="Kitts P."/>
            <person name="Maglott D."/>
            <person name="Pruitt K."/>
            <person name="Sapojnikov V."/>
            <person name="Souvorov A."/>
            <person name="Mackey A.J."/>
            <person name="Waterhouse R.M."/>
            <person name="Wyder S."/>
            <person name="Zdobnov E.M."/>
            <person name="Zdobnov E.M."/>
            <person name="Wyder S."/>
            <person name="Kriventseva E.V."/>
            <person name="Kadowaki T."/>
            <person name="Bork P."/>
            <person name="Aranda M."/>
            <person name="Bao R."/>
            <person name="Beermann A."/>
            <person name="Berns N."/>
            <person name="Bolognesi R."/>
            <person name="Bonneton F."/>
            <person name="Bopp D."/>
            <person name="Brown S.J."/>
            <person name="Bucher G."/>
            <person name="Butts T."/>
            <person name="Chaumot A."/>
            <person name="Denell R.E."/>
            <person name="Ferrier D.E."/>
            <person name="Friedrich M."/>
            <person name="Gordon C.M."/>
            <person name="Jindra M."/>
            <person name="Klingler M."/>
            <person name="Lan Q."/>
            <person name="Lattorff H.M."/>
            <person name="Laudet V."/>
            <person name="von Levetsow C."/>
            <person name="Liu Z."/>
            <person name="Lutz R."/>
            <person name="Lynch J.A."/>
            <person name="da Fonseca R.N."/>
            <person name="Posnien N."/>
            <person name="Reuter R."/>
            <person name="Roth S."/>
            <person name="Savard J."/>
            <person name="Schinko J.B."/>
            <person name="Schmitt C."/>
            <person name="Schoppmeier M."/>
            <person name="Schroder R."/>
            <person name="Shippy T.D."/>
            <person name="Simonnet F."/>
            <person name="Marques-Souza H."/>
            <person name="Tautz D."/>
            <person name="Tomoyasu Y."/>
            <person name="Trauner J."/>
            <person name="Van der Zee M."/>
            <person name="Vervoort M."/>
            <person name="Wittkopp N."/>
            <person name="Wimmer E.A."/>
            <person name="Yang X."/>
            <person name="Jones A.K."/>
            <person name="Sattelle D.B."/>
            <person name="Ebert P.R."/>
            <person name="Nelson D."/>
            <person name="Scott J.G."/>
            <person name="Beeman R.W."/>
            <person name="Muthukrishnan S."/>
            <person name="Kramer K.J."/>
            <person name="Arakane Y."/>
            <person name="Beeman R.W."/>
            <person name="Zhu Q."/>
            <person name="Hogenkamp D."/>
            <person name="Dixit R."/>
            <person name="Oppert B."/>
            <person name="Jiang H."/>
            <person name="Zou Z."/>
            <person name="Marshall J."/>
            <person name="Elpidina E."/>
            <person name="Vinokurov K."/>
            <person name="Oppert C."/>
            <person name="Zou Z."/>
            <person name="Evans J."/>
            <person name="Lu Z."/>
            <person name="Zhao P."/>
            <person name="Sumathipala N."/>
            <person name="Altincicek B."/>
            <person name="Vilcinskas A."/>
            <person name="Williams M."/>
            <person name="Hultmark D."/>
            <person name="Hetru C."/>
            <person name="Jiang H."/>
            <person name="Grimmelikhuijzen C.J."/>
            <person name="Hauser F."/>
            <person name="Cazzamali G."/>
            <person name="Williamson M."/>
            <person name="Park Y."/>
            <person name="Li B."/>
            <person name="Tanaka Y."/>
            <person name="Predel R."/>
            <person name="Neupert S."/>
            <person name="Schachtner J."/>
            <person name="Verleyen P."/>
            <person name="Raible F."/>
            <person name="Bork P."/>
            <person name="Friedrich M."/>
            <person name="Walden K.K."/>
            <person name="Robertson H.M."/>
            <person name="Angeli S."/>
            <person name="Foret S."/>
            <person name="Bucher G."/>
            <person name="Schuetz S."/>
            <person name="Maleszka R."/>
            <person name="Wimmer E.A."/>
            <person name="Beeman R.W."/>
            <person name="Lorenzen M."/>
            <person name="Tomoyasu Y."/>
            <person name="Miller S.C."/>
            <person name="Grossmann D."/>
            <person name="Bucher G."/>
        </authorList>
    </citation>
    <scope>NUCLEOTIDE SEQUENCE [LARGE SCALE GENOMIC DNA]</scope>
    <source>
        <strain evidence="1 2">Georgia GA2</strain>
    </source>
</reference>
<name>D6WL70_TRICA</name>
<dbReference type="InParanoid" id="D6WL70"/>